<feature type="transmembrane region" description="Helical" evidence="1">
    <location>
        <begin position="291"/>
        <end position="310"/>
    </location>
</feature>
<feature type="transmembrane region" description="Helical" evidence="1">
    <location>
        <begin position="262"/>
        <end position="279"/>
    </location>
</feature>
<protein>
    <recommendedName>
        <fullName evidence="4">HupE/UreJ family protein</fullName>
    </recommendedName>
</protein>
<reference evidence="2 3" key="1">
    <citation type="submission" date="2013-04" db="EMBL/GenBank/DDBJ databases">
        <title>Shimia sp. 22II-S11-Z10 Genome Sequencing.</title>
        <authorList>
            <person name="Lai Q."/>
            <person name="Li G."/>
            <person name="Shao Z."/>
        </authorList>
    </citation>
    <scope>NUCLEOTIDE SEQUENCE [LARGE SCALE GENOMIC DNA]</scope>
    <source>
        <strain evidence="3">22II-S11-Z10</strain>
    </source>
</reference>
<sequence length="379" mass="40858">MGQAIHMFIGNLMRGVIMSTLLAFSVSAHEVQPAVGDVTVNAQEARVELRLALEGIVAGVDLNGLEDTNDSPLSGFYDRLRAQEPAEFRAAFDRAWPRIASDIRIEVEGTRITPELVDLRIPEVGDVQLPRESVLILRAALPEGTAPVSIGWNPGYGALVLRQQGAGDDLYTGYLSAGTMSDPLPREGIAQKSALREFGEFIVIGFEHILPKGLDHILFVLGIFFFSAKLGPLLWQVTAFTLAHTVTLALATLKIVTVSPEIVEPLIAASIVFIAFENLRGGQIGPLRLGLVFGFGLLHGLGFASVLGDVGLNPSRFVADLIGFNIGVEIGQLTVIAIAYIAVASWARHKPWYRPVVAMPISVAIGLVGAWWVVERTLL</sequence>
<dbReference type="EMBL" id="AQQY01000004">
    <property type="protein sequence ID" value="KCV82384.1"/>
    <property type="molecule type" value="Genomic_DNA"/>
</dbReference>
<name>A0A058ZL90_9RHOB</name>
<gene>
    <name evidence="2" type="ORF">ATO10_08337</name>
</gene>
<accession>A0A058ZL90</accession>
<evidence type="ECO:0008006" key="4">
    <source>
        <dbReference type="Google" id="ProtNLM"/>
    </source>
</evidence>
<organism evidence="2 3">
    <name type="scientific">Actibacterium atlanticum</name>
    <dbReference type="NCBI Taxonomy" id="1461693"/>
    <lineage>
        <taxon>Bacteria</taxon>
        <taxon>Pseudomonadati</taxon>
        <taxon>Pseudomonadota</taxon>
        <taxon>Alphaproteobacteria</taxon>
        <taxon>Rhodobacterales</taxon>
        <taxon>Roseobacteraceae</taxon>
        <taxon>Actibacterium</taxon>
    </lineage>
</organism>
<feature type="transmembrane region" description="Helical" evidence="1">
    <location>
        <begin position="355"/>
        <end position="374"/>
    </location>
</feature>
<dbReference type="STRING" id="1461693.ATO10_08337"/>
<dbReference type="AlphaFoldDB" id="A0A058ZL90"/>
<keyword evidence="1" id="KW-0812">Transmembrane</keyword>
<keyword evidence="3" id="KW-1185">Reference proteome</keyword>
<feature type="transmembrane region" description="Helical" evidence="1">
    <location>
        <begin position="322"/>
        <end position="343"/>
    </location>
</feature>
<evidence type="ECO:0000313" key="3">
    <source>
        <dbReference type="Proteomes" id="UP000024836"/>
    </source>
</evidence>
<dbReference type="eggNOG" id="COG2370">
    <property type="taxonomic scope" value="Bacteria"/>
</dbReference>
<proteinExistence type="predicted"/>
<dbReference type="InterPro" id="IPR032809">
    <property type="entry name" value="Put_HupE_UreJ"/>
</dbReference>
<keyword evidence="1" id="KW-0472">Membrane</keyword>
<dbReference type="PATRIC" id="fig|1461693.3.peg.1695"/>
<comment type="caution">
    <text evidence="2">The sequence shown here is derived from an EMBL/GenBank/DDBJ whole genome shotgun (WGS) entry which is preliminary data.</text>
</comment>
<evidence type="ECO:0000313" key="2">
    <source>
        <dbReference type="EMBL" id="KCV82384.1"/>
    </source>
</evidence>
<dbReference type="Pfam" id="PF13795">
    <property type="entry name" value="HupE_UreJ_2"/>
    <property type="match status" value="1"/>
</dbReference>
<dbReference type="Proteomes" id="UP000024836">
    <property type="component" value="Unassembled WGS sequence"/>
</dbReference>
<evidence type="ECO:0000256" key="1">
    <source>
        <dbReference type="SAM" id="Phobius"/>
    </source>
</evidence>
<keyword evidence="1" id="KW-1133">Transmembrane helix</keyword>